<dbReference type="GO" id="GO:0004801">
    <property type="term" value="F:transaldolase activity"/>
    <property type="evidence" value="ECO:0007669"/>
    <property type="project" value="UniProtKB-EC"/>
</dbReference>
<comment type="caution">
    <text evidence="2">The sequence shown here is derived from an EMBL/GenBank/DDBJ whole genome shotgun (WGS) entry which is preliminary data.</text>
</comment>
<sequence length="214" mass="22074">MSLYLDSADLGDARSAAASGIAAGITTNPALMSKVSADHVTHLSALLDAFPAGKVFYQLTATDADQAAQEIAAIDRLGPGDRERVVFKLAAQPWLYAIGAQLSAAGSEVAFTAVYSPGQVLCAAQAGARWVIGYVDRAARLDGADGPLVSRLAPFVPDGMVLLAASIKSTEQAVQAVRDGAGGVTTSWTVLSSLMRHPLTDSAVDEFRAAVRGS</sequence>
<evidence type="ECO:0000313" key="3">
    <source>
        <dbReference type="Proteomes" id="UP001603978"/>
    </source>
</evidence>
<dbReference type="PROSITE" id="PS01054">
    <property type="entry name" value="TRANSALDOLASE_1"/>
    <property type="match status" value="1"/>
</dbReference>
<keyword evidence="3" id="KW-1185">Reference proteome</keyword>
<gene>
    <name evidence="2" type="ORF">ACFLIM_27725</name>
</gene>
<keyword evidence="2" id="KW-0808">Transferase</keyword>
<protein>
    <submittedName>
        <fullName evidence="2">Transaldolase family protein</fullName>
        <ecNumber evidence="2">2.2.1.2</ecNumber>
    </submittedName>
</protein>
<dbReference type="Proteomes" id="UP001603978">
    <property type="component" value="Unassembled WGS sequence"/>
</dbReference>
<evidence type="ECO:0000313" key="2">
    <source>
        <dbReference type="EMBL" id="MFG1706989.1"/>
    </source>
</evidence>
<dbReference type="InterPro" id="IPR013785">
    <property type="entry name" value="Aldolase_TIM"/>
</dbReference>
<name>A0ABW7ALG2_9ACTN</name>
<dbReference type="SUPFAM" id="SSF51569">
    <property type="entry name" value="Aldolase"/>
    <property type="match status" value="1"/>
</dbReference>
<dbReference type="EMBL" id="JBICRM010000018">
    <property type="protein sequence ID" value="MFG1706989.1"/>
    <property type="molecule type" value="Genomic_DNA"/>
</dbReference>
<dbReference type="Gene3D" id="3.20.20.70">
    <property type="entry name" value="Aldolase class I"/>
    <property type="match status" value="1"/>
</dbReference>
<dbReference type="InterPro" id="IPR001585">
    <property type="entry name" value="TAL/FSA"/>
</dbReference>
<keyword evidence="1" id="KW-0704">Schiff base</keyword>
<proteinExistence type="predicted"/>
<dbReference type="Pfam" id="PF00923">
    <property type="entry name" value="TAL_FSA"/>
    <property type="match status" value="1"/>
</dbReference>
<accession>A0ABW7ALG2</accession>
<organism evidence="2 3">
    <name type="scientific">Nonomuraea marmarensis</name>
    <dbReference type="NCBI Taxonomy" id="3351344"/>
    <lineage>
        <taxon>Bacteria</taxon>
        <taxon>Bacillati</taxon>
        <taxon>Actinomycetota</taxon>
        <taxon>Actinomycetes</taxon>
        <taxon>Streptosporangiales</taxon>
        <taxon>Streptosporangiaceae</taxon>
        <taxon>Nonomuraea</taxon>
    </lineage>
</organism>
<reference evidence="2 3" key="1">
    <citation type="submission" date="2024-10" db="EMBL/GenBank/DDBJ databases">
        <authorList>
            <person name="Topkara A.R."/>
            <person name="Saygin H."/>
        </authorList>
    </citation>
    <scope>NUCLEOTIDE SEQUENCE [LARGE SCALE GENOMIC DNA]</scope>
    <source>
        <strain evidence="2 3">M3C6</strain>
    </source>
</reference>
<dbReference type="RefSeq" id="WP_393170327.1">
    <property type="nucleotide sequence ID" value="NZ_JBICRM010000018.1"/>
</dbReference>
<evidence type="ECO:0000256" key="1">
    <source>
        <dbReference type="ARBA" id="ARBA00023270"/>
    </source>
</evidence>
<dbReference type="EC" id="2.2.1.2" evidence="2"/>
<dbReference type="InterPro" id="IPR018225">
    <property type="entry name" value="Transaldolase_AS"/>
</dbReference>